<evidence type="ECO:0000256" key="1">
    <source>
        <dbReference type="SAM" id="Coils"/>
    </source>
</evidence>
<accession>A0AAV8UYM0</accession>
<feature type="compositionally biased region" description="Basic and acidic residues" evidence="2">
    <location>
        <begin position="137"/>
        <end position="150"/>
    </location>
</feature>
<evidence type="ECO:0000313" key="4">
    <source>
        <dbReference type="Proteomes" id="UP001157974"/>
    </source>
</evidence>
<protein>
    <submittedName>
        <fullName evidence="3">Uncharacterized protein</fullName>
    </submittedName>
</protein>
<evidence type="ECO:0000256" key="2">
    <source>
        <dbReference type="SAM" id="MobiDB-lite"/>
    </source>
</evidence>
<feature type="compositionally biased region" description="Basic and acidic residues" evidence="2">
    <location>
        <begin position="162"/>
        <end position="194"/>
    </location>
</feature>
<sequence>MSDDNQEISPEERYQNKVIYALLAQGQISEGQLLTFKYKRNTFECAVREDANLAYKDEEMEEEQVFYSLNSFANWCTLHRCDDTIRGRNRTNEAHFFSFQNFYVDGRRLADMTDGLEGLQDGNTSEENATGIGFKRRAPDRGKSETDEQAKKKRLDTPPLTDKTERAGKTRSERQRASDEKRDAAAAAVEEGRRNTRLASGSIKQVDYKLSAIGSFAKPTGESDEESVGREAGASLLEGEAGESAENAKKDFDKDTASVNRLEGYTRTGRRLSSSRLRKVGRGQTEEDDVSKLQGVSNVDERVEENQAEEINGDANEKEPVPEAEDEEPAKKEEDKMDVEDVVNEETVNLKDDVGLLDLEDDAADSEEHSEGKSTSEGSVISFESKQALLQAIKGSNSLDTDAVVKASGNELHAEDVEKALAETKSQMQSVNTTAEDSPPSTVEVIAFLAARVYHGEKHKQETILKRTKSEQDMERNADRAQKAYDALTKERDELEWKKIVARKEIDEIRGRLEYEAKNIKQLEKERLAAEAEANEAKGRADNQVKRRSDLELEVESLRLRELEARRRLDRANLKTVALRADITANTTDTVVDKESRVLYNVSQPSDEAGNLDLLIIKRKQLETLANKREVEALKILRRVEMLDRRNDQLFAEKNRLENDIYTGPKASSNQAYGKQTPSNKPEKKPKKSTGKEDAASKKDKQNKANTEQGKDRENSKKKSQKSAQAVTTAKDKANPAGSKTSEAPFVSSKRKHKPIHSLPDLTTPT</sequence>
<gene>
    <name evidence="3" type="ORF">NDN08_002615</name>
</gene>
<organism evidence="3 4">
    <name type="scientific">Rhodosorus marinus</name>
    <dbReference type="NCBI Taxonomy" id="101924"/>
    <lineage>
        <taxon>Eukaryota</taxon>
        <taxon>Rhodophyta</taxon>
        <taxon>Stylonematophyceae</taxon>
        <taxon>Stylonematales</taxon>
        <taxon>Stylonemataceae</taxon>
        <taxon>Rhodosorus</taxon>
    </lineage>
</organism>
<name>A0AAV8UYM0_9RHOD</name>
<feature type="compositionally biased region" description="Polar residues" evidence="2">
    <location>
        <begin position="666"/>
        <end position="676"/>
    </location>
</feature>
<feature type="region of interest" description="Disordered" evidence="2">
    <location>
        <begin position="115"/>
        <end position="196"/>
    </location>
</feature>
<dbReference type="EMBL" id="JAMWBK010000004">
    <property type="protein sequence ID" value="KAJ8906117.1"/>
    <property type="molecule type" value="Genomic_DNA"/>
</dbReference>
<keyword evidence="4" id="KW-1185">Reference proteome</keyword>
<proteinExistence type="predicted"/>
<keyword evidence="1" id="KW-0175">Coiled coil</keyword>
<feature type="compositionally biased region" description="Basic and acidic residues" evidence="2">
    <location>
        <begin position="246"/>
        <end position="256"/>
    </location>
</feature>
<evidence type="ECO:0000313" key="3">
    <source>
        <dbReference type="EMBL" id="KAJ8906117.1"/>
    </source>
</evidence>
<reference evidence="3 4" key="1">
    <citation type="journal article" date="2023" name="Nat. Commun.">
        <title>Origin of minicircular mitochondrial genomes in red algae.</title>
        <authorList>
            <person name="Lee Y."/>
            <person name="Cho C.H."/>
            <person name="Lee Y.M."/>
            <person name="Park S.I."/>
            <person name="Yang J.H."/>
            <person name="West J.A."/>
            <person name="Bhattacharya D."/>
            <person name="Yoon H.S."/>
        </authorList>
    </citation>
    <scope>NUCLEOTIDE SEQUENCE [LARGE SCALE GENOMIC DNA]</scope>
    <source>
        <strain evidence="3 4">CCMP1338</strain>
        <tissue evidence="3">Whole cell</tissue>
    </source>
</reference>
<feature type="region of interest" description="Disordered" evidence="2">
    <location>
        <begin position="216"/>
        <end position="381"/>
    </location>
</feature>
<dbReference type="AlphaFoldDB" id="A0AAV8UYM0"/>
<comment type="caution">
    <text evidence="3">The sequence shown here is derived from an EMBL/GenBank/DDBJ whole genome shotgun (WGS) entry which is preliminary data.</text>
</comment>
<dbReference type="Proteomes" id="UP001157974">
    <property type="component" value="Unassembled WGS sequence"/>
</dbReference>
<feature type="region of interest" description="Disordered" evidence="2">
    <location>
        <begin position="661"/>
        <end position="766"/>
    </location>
</feature>
<feature type="coiled-coil region" evidence="1">
    <location>
        <begin position="471"/>
        <end position="575"/>
    </location>
</feature>
<feature type="compositionally biased region" description="Basic and acidic residues" evidence="2">
    <location>
        <begin position="690"/>
        <end position="717"/>
    </location>
</feature>